<dbReference type="Pfam" id="PF00589">
    <property type="entry name" value="Phage_integrase"/>
    <property type="match status" value="1"/>
</dbReference>
<keyword evidence="10" id="KW-1185">Reference proteome</keyword>
<keyword evidence="4" id="KW-0233">DNA recombination</keyword>
<dbReference type="InterPro" id="IPR010998">
    <property type="entry name" value="Integrase_recombinase_N"/>
</dbReference>
<accession>A0A6N9Q3P8</accession>
<dbReference type="OrthoDB" id="9803188at2"/>
<evidence type="ECO:0000256" key="3">
    <source>
        <dbReference type="ARBA" id="ARBA00023125"/>
    </source>
</evidence>
<protein>
    <submittedName>
        <fullName evidence="9">Site-specific integrase</fullName>
    </submittedName>
</protein>
<dbReference type="Proteomes" id="UP000448943">
    <property type="component" value="Unassembled WGS sequence"/>
</dbReference>
<dbReference type="CDD" id="cd01189">
    <property type="entry name" value="INT_ICEBs1_C_like"/>
    <property type="match status" value="1"/>
</dbReference>
<feature type="domain" description="Core-binding (CB)" evidence="8">
    <location>
        <begin position="73"/>
        <end position="165"/>
    </location>
</feature>
<evidence type="ECO:0000256" key="4">
    <source>
        <dbReference type="ARBA" id="ARBA00023172"/>
    </source>
</evidence>
<dbReference type="GO" id="GO:0015074">
    <property type="term" value="P:DNA integration"/>
    <property type="evidence" value="ECO:0007669"/>
    <property type="project" value="UniProtKB-KW"/>
</dbReference>
<feature type="region of interest" description="Disordered" evidence="6">
    <location>
        <begin position="406"/>
        <end position="436"/>
    </location>
</feature>
<sequence>MASIEKRGKKSWRLIVEVGYGPNNKRIKRSKTIRIEDESLLKTKKKLRDYLNEELVKFKIEVEAGEYIAPEKMKFKDFVEEWKEKYASEKLSPKTFKNYNDHLKSRIIPSFGHKRIDQITSMQIVTFLKELQKPGARKDGRGDFLEVSTIQYIYRILKNIFSRATEWKLIPINPMKDIKSPILSKKEAVKKKLSSKETLHYYDENEAQEVISALYKESSKWRLLVLGSMIGGFRRGELVGLEWSNVDFDENVLRIKNNIALTVKGIAVEGDPKSLSSIRSVDMPGWYMKELEQYYDEWIELKDELGNKWIGGEREFVFHNGYGKTYYYEHPSKWWKRFCKRHNIRYIKFHGLRHSSGTLLIEDESGENVDSLLKAIQERLGHSRYQTTADIYAHVTKKVRKRTAGKFDKFSPEKTVPNSSPIYHNSDNIQSSLNIH</sequence>
<dbReference type="EMBL" id="SIJB01000024">
    <property type="protein sequence ID" value="NBI29459.1"/>
    <property type="molecule type" value="Genomic_DNA"/>
</dbReference>
<evidence type="ECO:0000313" key="9">
    <source>
        <dbReference type="EMBL" id="NBI29459.1"/>
    </source>
</evidence>
<evidence type="ECO:0000256" key="6">
    <source>
        <dbReference type="SAM" id="MobiDB-lite"/>
    </source>
</evidence>
<evidence type="ECO:0000313" key="10">
    <source>
        <dbReference type="Proteomes" id="UP000448943"/>
    </source>
</evidence>
<dbReference type="Pfam" id="PF14659">
    <property type="entry name" value="Phage_int_SAM_3"/>
    <property type="match status" value="1"/>
</dbReference>
<evidence type="ECO:0000259" key="7">
    <source>
        <dbReference type="PROSITE" id="PS51898"/>
    </source>
</evidence>
<dbReference type="InterPro" id="IPR011010">
    <property type="entry name" value="DNA_brk_join_enz"/>
</dbReference>
<name>A0A6N9Q3P8_9BACL</name>
<evidence type="ECO:0000256" key="2">
    <source>
        <dbReference type="ARBA" id="ARBA00022908"/>
    </source>
</evidence>
<dbReference type="AlphaFoldDB" id="A0A6N9Q3P8"/>
<organism evidence="9 10">
    <name type="scientific">Chengkuizengella marina</name>
    <dbReference type="NCBI Taxonomy" id="2507566"/>
    <lineage>
        <taxon>Bacteria</taxon>
        <taxon>Bacillati</taxon>
        <taxon>Bacillota</taxon>
        <taxon>Bacilli</taxon>
        <taxon>Bacillales</taxon>
        <taxon>Paenibacillaceae</taxon>
        <taxon>Chengkuizengella</taxon>
    </lineage>
</organism>
<dbReference type="InterPro" id="IPR013762">
    <property type="entry name" value="Integrase-like_cat_sf"/>
</dbReference>
<feature type="compositionally biased region" description="Polar residues" evidence="6">
    <location>
        <begin position="416"/>
        <end position="436"/>
    </location>
</feature>
<dbReference type="PROSITE" id="PS51900">
    <property type="entry name" value="CB"/>
    <property type="match status" value="1"/>
</dbReference>
<proteinExistence type="inferred from homology"/>
<keyword evidence="2" id="KW-0229">DNA integration</keyword>
<dbReference type="InterPro" id="IPR044068">
    <property type="entry name" value="CB"/>
</dbReference>
<dbReference type="InterPro" id="IPR050090">
    <property type="entry name" value="Tyrosine_recombinase_XerCD"/>
</dbReference>
<dbReference type="GO" id="GO:0003677">
    <property type="term" value="F:DNA binding"/>
    <property type="evidence" value="ECO:0007669"/>
    <property type="project" value="UniProtKB-UniRule"/>
</dbReference>
<gene>
    <name evidence="9" type="ORF">ERL59_10865</name>
</gene>
<comment type="similarity">
    <text evidence="1">Belongs to the 'phage' integrase family.</text>
</comment>
<dbReference type="RefSeq" id="WP_160646262.1">
    <property type="nucleotide sequence ID" value="NZ_SIJB01000024.1"/>
</dbReference>
<dbReference type="Gene3D" id="1.10.150.130">
    <property type="match status" value="1"/>
</dbReference>
<dbReference type="GO" id="GO:0006310">
    <property type="term" value="P:DNA recombination"/>
    <property type="evidence" value="ECO:0007669"/>
    <property type="project" value="UniProtKB-KW"/>
</dbReference>
<evidence type="ECO:0000256" key="5">
    <source>
        <dbReference type="PROSITE-ProRule" id="PRU01248"/>
    </source>
</evidence>
<keyword evidence="3 5" id="KW-0238">DNA-binding</keyword>
<dbReference type="SUPFAM" id="SSF56349">
    <property type="entry name" value="DNA breaking-rejoining enzymes"/>
    <property type="match status" value="1"/>
</dbReference>
<dbReference type="InterPro" id="IPR004107">
    <property type="entry name" value="Integrase_SAM-like_N"/>
</dbReference>
<feature type="domain" description="Tyr recombinase" evidence="7">
    <location>
        <begin position="197"/>
        <end position="405"/>
    </location>
</feature>
<comment type="caution">
    <text evidence="9">The sequence shown here is derived from an EMBL/GenBank/DDBJ whole genome shotgun (WGS) entry which is preliminary data.</text>
</comment>
<dbReference type="PANTHER" id="PTHR30349">
    <property type="entry name" value="PHAGE INTEGRASE-RELATED"/>
    <property type="match status" value="1"/>
</dbReference>
<evidence type="ECO:0000256" key="1">
    <source>
        <dbReference type="ARBA" id="ARBA00008857"/>
    </source>
</evidence>
<dbReference type="PROSITE" id="PS51898">
    <property type="entry name" value="TYR_RECOMBINASE"/>
    <property type="match status" value="1"/>
</dbReference>
<reference evidence="9 10" key="1">
    <citation type="submission" date="2019-01" db="EMBL/GenBank/DDBJ databases">
        <title>Chengkuizengella sp. nov., isolated from deep-sea sediment of East Pacific Ocean.</title>
        <authorList>
            <person name="Yang J."/>
            <person name="Lai Q."/>
            <person name="Shao Z."/>
        </authorList>
    </citation>
    <scope>NUCLEOTIDE SEQUENCE [LARGE SCALE GENOMIC DNA]</scope>
    <source>
        <strain evidence="9 10">YPA3-1-1</strain>
    </source>
</reference>
<evidence type="ECO:0000259" key="8">
    <source>
        <dbReference type="PROSITE" id="PS51900"/>
    </source>
</evidence>
<dbReference type="PANTHER" id="PTHR30349:SF41">
    <property type="entry name" value="INTEGRASE_RECOMBINASE PROTEIN MJ0367-RELATED"/>
    <property type="match status" value="1"/>
</dbReference>
<dbReference type="Gene3D" id="1.10.443.10">
    <property type="entry name" value="Intergrase catalytic core"/>
    <property type="match status" value="1"/>
</dbReference>
<dbReference type="InterPro" id="IPR002104">
    <property type="entry name" value="Integrase_catalytic"/>
</dbReference>